<evidence type="ECO:0000256" key="9">
    <source>
        <dbReference type="ARBA" id="ARBA00023264"/>
    </source>
</evidence>
<keyword evidence="8" id="KW-0594">Phospholipid biosynthesis</keyword>
<feature type="binding site" evidence="10">
    <location>
        <position position="165"/>
    </location>
    <ligand>
        <name>glycerol</name>
        <dbReference type="ChEBI" id="CHEBI:17754"/>
    </ligand>
</feature>
<evidence type="ECO:0000256" key="10">
    <source>
        <dbReference type="PIRSR" id="PIRSR000112-1"/>
    </source>
</evidence>
<dbReference type="SUPFAM" id="SSF56796">
    <property type="entry name" value="Dehydroquinate synthase-like"/>
    <property type="match status" value="1"/>
</dbReference>
<proteinExistence type="predicted"/>
<dbReference type="AlphaFoldDB" id="A0A412X445"/>
<dbReference type="Proteomes" id="UP000283589">
    <property type="component" value="Unassembled WGS sequence"/>
</dbReference>
<dbReference type="Pfam" id="PF13685">
    <property type="entry name" value="Fe-ADH_2"/>
    <property type="match status" value="1"/>
</dbReference>
<evidence type="ECO:0000256" key="5">
    <source>
        <dbReference type="ARBA" id="ARBA00023002"/>
    </source>
</evidence>
<evidence type="ECO:0000256" key="8">
    <source>
        <dbReference type="ARBA" id="ARBA00023209"/>
    </source>
</evidence>
<keyword evidence="4" id="KW-0521">NADP</keyword>
<gene>
    <name evidence="13" type="ORF">DWW18_05245</name>
</gene>
<feature type="binding site" evidence="12">
    <location>
        <begin position="91"/>
        <end position="95"/>
    </location>
    <ligand>
        <name>NAD(+)</name>
        <dbReference type="ChEBI" id="CHEBI:57540"/>
    </ligand>
</feature>
<keyword evidence="10" id="KW-0862">Zinc</keyword>
<dbReference type="STRING" id="1121130.GCA_000519105_00629"/>
<dbReference type="Gene3D" id="1.20.1090.10">
    <property type="entry name" value="Dehydroquinate synthase-like - alpha domain"/>
    <property type="match status" value="1"/>
</dbReference>
<evidence type="ECO:0000256" key="3">
    <source>
        <dbReference type="ARBA" id="ARBA00022723"/>
    </source>
</evidence>
<evidence type="ECO:0000256" key="1">
    <source>
        <dbReference type="ARBA" id="ARBA00022490"/>
    </source>
</evidence>
<keyword evidence="6 12" id="KW-0520">NAD</keyword>
<accession>A0A412X445</accession>
<evidence type="ECO:0000256" key="11">
    <source>
        <dbReference type="PIRSR" id="PIRSR000112-2"/>
    </source>
</evidence>
<name>A0A412X445_9BACT</name>
<protein>
    <submittedName>
        <fullName evidence="13">Iron-containing alcohol dehydrogenase</fullName>
    </submittedName>
</protein>
<dbReference type="InterPro" id="IPR016205">
    <property type="entry name" value="Glycerol_DH"/>
</dbReference>
<keyword evidence="7" id="KW-0443">Lipid metabolism</keyword>
<keyword evidence="9" id="KW-1208">Phospholipid metabolism</keyword>
<dbReference type="PIRSF" id="PIRSF000112">
    <property type="entry name" value="Glycerol_dehydrogenase"/>
    <property type="match status" value="1"/>
</dbReference>
<keyword evidence="2" id="KW-0444">Lipid biosynthesis</keyword>
<evidence type="ECO:0000313" key="14">
    <source>
        <dbReference type="Proteomes" id="UP000283589"/>
    </source>
</evidence>
<organism evidence="13 14">
    <name type="scientific">Butyricimonas virosa</name>
    <dbReference type="NCBI Taxonomy" id="544645"/>
    <lineage>
        <taxon>Bacteria</taxon>
        <taxon>Pseudomonadati</taxon>
        <taxon>Bacteroidota</taxon>
        <taxon>Bacteroidia</taxon>
        <taxon>Bacteroidales</taxon>
        <taxon>Odoribacteraceae</taxon>
        <taxon>Butyricimonas</taxon>
    </lineage>
</organism>
<dbReference type="PANTHER" id="PTHR43616:SF5">
    <property type="entry name" value="GLYCEROL DEHYDROGENASE 1"/>
    <property type="match status" value="1"/>
</dbReference>
<comment type="caution">
    <text evidence="13">The sequence shown here is derived from an EMBL/GenBank/DDBJ whole genome shotgun (WGS) entry which is preliminary data.</text>
</comment>
<evidence type="ECO:0000256" key="12">
    <source>
        <dbReference type="PIRSR" id="PIRSR000112-3"/>
    </source>
</evidence>
<evidence type="ECO:0000256" key="6">
    <source>
        <dbReference type="ARBA" id="ARBA00023027"/>
    </source>
</evidence>
<sequence length="330" mass="36834">MYYKTINVPIVLEVGEDIFVHLDDILKENHLYFKEKILVTSMELRDLYKSRLDKLFFEDILFIKGGSYDEALEVMNTITNKEVLLVAFGGGSIIDAVKLMANTLDLTYITVPSTLSNDAIYSPIARLLKDGKKQSFGVKAPLGIIADVNIIKGSPEKLLLAGVGDLVSNASAVKDWYLAHIDKGESINNFAMALASLSGNSVIPYTFNDIRSSRFIGDLANGLVISGLAMVLANSSRPASGAEHMISHAIDDLFPNRSTLHGLQVAWGHLLVERDFRKPENDYEKLMIFFERMKILDEIERNITFSNGEIDQIINRAKTIRNRYTILTKA</sequence>
<feature type="binding site" evidence="10">
    <location>
        <position position="261"/>
    </location>
    <ligand>
        <name>glycerol</name>
        <dbReference type="ChEBI" id="CHEBI:17754"/>
    </ligand>
</feature>
<dbReference type="GO" id="GO:0046872">
    <property type="term" value="F:metal ion binding"/>
    <property type="evidence" value="ECO:0007669"/>
    <property type="project" value="UniProtKB-KW"/>
</dbReference>
<reference evidence="13 14" key="1">
    <citation type="submission" date="2018-08" db="EMBL/GenBank/DDBJ databases">
        <title>A genome reference for cultivated species of the human gut microbiota.</title>
        <authorList>
            <person name="Zou Y."/>
            <person name="Xue W."/>
            <person name="Luo G."/>
        </authorList>
    </citation>
    <scope>NUCLEOTIDE SEQUENCE [LARGE SCALE GENOMIC DNA]</scope>
    <source>
        <strain evidence="13 14">AF14-49</strain>
    </source>
</reference>
<dbReference type="PANTHER" id="PTHR43616">
    <property type="entry name" value="GLYCEROL DEHYDROGENASE"/>
    <property type="match status" value="1"/>
</dbReference>
<dbReference type="InterPro" id="IPR032837">
    <property type="entry name" value="G1PDH"/>
</dbReference>
<dbReference type="GO" id="GO:0016614">
    <property type="term" value="F:oxidoreductase activity, acting on CH-OH group of donors"/>
    <property type="evidence" value="ECO:0007669"/>
    <property type="project" value="InterPro"/>
</dbReference>
<keyword evidence="1" id="KW-0963">Cytoplasm</keyword>
<feature type="binding site" evidence="11">
    <location>
        <position position="118"/>
    </location>
    <ligand>
        <name>glycerol</name>
        <dbReference type="ChEBI" id="CHEBI:17754"/>
    </ligand>
</feature>
<dbReference type="EMBL" id="QRZA01000004">
    <property type="protein sequence ID" value="RGV35474.1"/>
    <property type="molecule type" value="Genomic_DNA"/>
</dbReference>
<keyword evidence="5" id="KW-0560">Oxidoreductase</keyword>
<evidence type="ECO:0000256" key="4">
    <source>
        <dbReference type="ARBA" id="ARBA00022857"/>
    </source>
</evidence>
<comment type="cofactor">
    <cofactor evidence="10">
        <name>Zn(2+)</name>
        <dbReference type="ChEBI" id="CHEBI:29105"/>
    </cofactor>
    <text evidence="10">Binds 1 zinc ion per subunit.</text>
</comment>
<evidence type="ECO:0000256" key="2">
    <source>
        <dbReference type="ARBA" id="ARBA00022516"/>
    </source>
</evidence>
<dbReference type="Gene3D" id="3.40.50.1970">
    <property type="match status" value="1"/>
</dbReference>
<evidence type="ECO:0000256" key="7">
    <source>
        <dbReference type="ARBA" id="ARBA00023098"/>
    </source>
</evidence>
<keyword evidence="3 10" id="KW-0479">Metal-binding</keyword>
<dbReference type="RefSeq" id="WP_118259172.1">
    <property type="nucleotide sequence ID" value="NZ_CALBWO010000040.1"/>
</dbReference>
<feature type="binding site" evidence="10">
    <location>
        <position position="244"/>
    </location>
    <ligand>
        <name>glycerol</name>
        <dbReference type="ChEBI" id="CHEBI:17754"/>
    </ligand>
</feature>
<dbReference type="GO" id="GO:0008654">
    <property type="term" value="P:phospholipid biosynthetic process"/>
    <property type="evidence" value="ECO:0007669"/>
    <property type="project" value="UniProtKB-KW"/>
</dbReference>
<evidence type="ECO:0000313" key="13">
    <source>
        <dbReference type="EMBL" id="RGV35474.1"/>
    </source>
</evidence>
<feature type="binding site" evidence="12">
    <location>
        <position position="122"/>
    </location>
    <ligand>
        <name>NAD(+)</name>
        <dbReference type="ChEBI" id="CHEBI:57540"/>
    </ligand>
</feature>